<sequence>MVRAQAGGSAAEVLDRVNDDNRYFFDQTCRVKAVELAARLGLTARLSINFMPNAVYEAATCIRATLQAAQQCGFPTQQLVFEITENERLVDKEHLKRIIKEYKRQGFKTAIDDFGAGYSGLNLLSEFQPDLIKLDMDLTRHIDSDQVRQAIVRGILGVCQALQIEVVAEGIETVAEFKTLRGMGVPYMQGYLFARPAYEKLPAVHWPAG</sequence>
<accession>A0A060NSP9</accession>
<gene>
    <name evidence="2" type="ORF">SMCB_0345</name>
</gene>
<dbReference type="HOGENOM" id="CLU_000445_70_50_4"/>
<dbReference type="KEGG" id="cbab:SMCB_0345"/>
<dbReference type="CDD" id="cd01948">
    <property type="entry name" value="EAL"/>
    <property type="match status" value="1"/>
</dbReference>
<dbReference type="AlphaFoldDB" id="A0A060NSP9"/>
<evidence type="ECO:0000313" key="3">
    <source>
        <dbReference type="Proteomes" id="UP000066014"/>
    </source>
</evidence>
<keyword evidence="3" id="KW-1185">Reference proteome</keyword>
<dbReference type="InterPro" id="IPR050706">
    <property type="entry name" value="Cyclic-di-GMP_PDE-like"/>
</dbReference>
<dbReference type="Gene3D" id="3.20.20.450">
    <property type="entry name" value="EAL domain"/>
    <property type="match status" value="1"/>
</dbReference>
<dbReference type="EMBL" id="AP014569">
    <property type="protein sequence ID" value="BAO82573.1"/>
    <property type="molecule type" value="Genomic_DNA"/>
</dbReference>
<dbReference type="Pfam" id="PF00563">
    <property type="entry name" value="EAL"/>
    <property type="match status" value="1"/>
</dbReference>
<dbReference type="SMART" id="SM00052">
    <property type="entry name" value="EAL"/>
    <property type="match status" value="1"/>
</dbReference>
<proteinExistence type="predicted"/>
<reference evidence="2 3" key="1">
    <citation type="journal article" date="2014" name="Nat. Commun.">
        <title>Physiological and genomic features of highly alkaliphilic hydrogen-utilizing Betaproteobacteria from a continental serpentinizing site.</title>
        <authorList>
            <person name="Suzuki S."/>
            <person name="Kuenen J.G."/>
            <person name="Schipper K."/>
            <person name="van der Velde S."/>
            <person name="Ishii S."/>
            <person name="Wu A."/>
            <person name="Sorokin D.Y."/>
            <person name="Tenney A."/>
            <person name="Meng X.Y."/>
            <person name="Morrill P.L."/>
            <person name="Kamagata Y."/>
            <person name="Muyzer G."/>
            <person name="Nealson K.H."/>
        </authorList>
    </citation>
    <scope>NUCLEOTIDE SEQUENCE [LARGE SCALE GENOMIC DNA]</scope>
    <source>
        <strain evidence="2 3">B1</strain>
    </source>
</reference>
<dbReference type="PROSITE" id="PS50883">
    <property type="entry name" value="EAL"/>
    <property type="match status" value="1"/>
</dbReference>
<dbReference type="PANTHER" id="PTHR33121">
    <property type="entry name" value="CYCLIC DI-GMP PHOSPHODIESTERASE PDEF"/>
    <property type="match status" value="1"/>
</dbReference>
<dbReference type="STRING" id="1458426.SMCB_0345"/>
<dbReference type="InterPro" id="IPR035919">
    <property type="entry name" value="EAL_sf"/>
</dbReference>
<dbReference type="RefSeq" id="WP_338056284.1">
    <property type="nucleotide sequence ID" value="NZ_AP014569.1"/>
</dbReference>
<name>A0A060NSP9_9BURK</name>
<organism evidence="2 3">
    <name type="scientific">Serpentinimonas maccroryi</name>
    <dbReference type="NCBI Taxonomy" id="1458426"/>
    <lineage>
        <taxon>Bacteria</taxon>
        <taxon>Pseudomonadati</taxon>
        <taxon>Pseudomonadota</taxon>
        <taxon>Betaproteobacteria</taxon>
        <taxon>Burkholderiales</taxon>
        <taxon>Comamonadaceae</taxon>
        <taxon>Serpentinimonas</taxon>
    </lineage>
</organism>
<dbReference type="GO" id="GO:0071111">
    <property type="term" value="F:cyclic-guanylate-specific phosphodiesterase activity"/>
    <property type="evidence" value="ECO:0007669"/>
    <property type="project" value="InterPro"/>
</dbReference>
<evidence type="ECO:0000259" key="1">
    <source>
        <dbReference type="PROSITE" id="PS50883"/>
    </source>
</evidence>
<evidence type="ECO:0000313" key="2">
    <source>
        <dbReference type="EMBL" id="BAO82573.1"/>
    </source>
</evidence>
<dbReference type="Proteomes" id="UP000066014">
    <property type="component" value="Chromosome"/>
</dbReference>
<dbReference type="PANTHER" id="PTHR33121:SF15">
    <property type="entry name" value="BLUE LIGHT- AND TEMPERATURE-REGULATED ANTIREPRESSOR BLUF"/>
    <property type="match status" value="1"/>
</dbReference>
<dbReference type="SUPFAM" id="SSF141868">
    <property type="entry name" value="EAL domain-like"/>
    <property type="match status" value="1"/>
</dbReference>
<protein>
    <submittedName>
        <fullName evidence="2">EAL domain protein</fullName>
    </submittedName>
</protein>
<feature type="domain" description="EAL" evidence="1">
    <location>
        <begin position="1"/>
        <end position="209"/>
    </location>
</feature>
<dbReference type="InterPro" id="IPR001633">
    <property type="entry name" value="EAL_dom"/>
</dbReference>